<dbReference type="EMBL" id="BMAW01049878">
    <property type="protein sequence ID" value="GFS72945.1"/>
    <property type="molecule type" value="Genomic_DNA"/>
</dbReference>
<feature type="compositionally biased region" description="Low complexity" evidence="1">
    <location>
        <begin position="41"/>
        <end position="52"/>
    </location>
</feature>
<keyword evidence="3" id="KW-1185">Reference proteome</keyword>
<evidence type="ECO:0000313" key="2">
    <source>
        <dbReference type="EMBL" id="GFS72945.1"/>
    </source>
</evidence>
<dbReference type="AlphaFoldDB" id="A0A8X6T2S7"/>
<evidence type="ECO:0000313" key="3">
    <source>
        <dbReference type="Proteomes" id="UP000887013"/>
    </source>
</evidence>
<organism evidence="2 3">
    <name type="scientific">Nephila pilipes</name>
    <name type="common">Giant wood spider</name>
    <name type="synonym">Nephila maculata</name>
    <dbReference type="NCBI Taxonomy" id="299642"/>
    <lineage>
        <taxon>Eukaryota</taxon>
        <taxon>Metazoa</taxon>
        <taxon>Ecdysozoa</taxon>
        <taxon>Arthropoda</taxon>
        <taxon>Chelicerata</taxon>
        <taxon>Arachnida</taxon>
        <taxon>Araneae</taxon>
        <taxon>Araneomorphae</taxon>
        <taxon>Entelegynae</taxon>
        <taxon>Araneoidea</taxon>
        <taxon>Nephilidae</taxon>
        <taxon>Nephila</taxon>
    </lineage>
</organism>
<accession>A0A8X6T2S7</accession>
<dbReference type="Proteomes" id="UP000887013">
    <property type="component" value="Unassembled WGS sequence"/>
</dbReference>
<reference evidence="2" key="1">
    <citation type="submission" date="2020-08" db="EMBL/GenBank/DDBJ databases">
        <title>Multicomponent nature underlies the extraordinary mechanical properties of spider dragline silk.</title>
        <authorList>
            <person name="Kono N."/>
            <person name="Nakamura H."/>
            <person name="Mori M."/>
            <person name="Yoshida Y."/>
            <person name="Ohtoshi R."/>
            <person name="Malay A.D."/>
            <person name="Moran D.A.P."/>
            <person name="Tomita M."/>
            <person name="Numata K."/>
            <person name="Arakawa K."/>
        </authorList>
    </citation>
    <scope>NUCLEOTIDE SEQUENCE</scope>
</reference>
<name>A0A8X6T2S7_NEPPI</name>
<comment type="caution">
    <text evidence="2">The sequence shown here is derived from an EMBL/GenBank/DDBJ whole genome shotgun (WGS) entry which is preliminary data.</text>
</comment>
<proteinExistence type="predicted"/>
<sequence>MKGKKRESKAGGGHSLPEEKEGGMVATMMELVSGKNERNGSSSSPSTFSQISIGYGQVQSNTGGKEEESQEFATGKWAIGGGNLQENISH</sequence>
<protein>
    <submittedName>
        <fullName evidence="2">Uncharacterized protein</fullName>
    </submittedName>
</protein>
<feature type="region of interest" description="Disordered" evidence="1">
    <location>
        <begin position="1"/>
        <end position="90"/>
    </location>
</feature>
<evidence type="ECO:0000256" key="1">
    <source>
        <dbReference type="SAM" id="MobiDB-lite"/>
    </source>
</evidence>
<gene>
    <name evidence="2" type="ORF">NPIL_530261</name>
</gene>